<dbReference type="EMBL" id="JABCKV010000536">
    <property type="protein sequence ID" value="KAG5640735.1"/>
    <property type="molecule type" value="Genomic_DNA"/>
</dbReference>
<reference evidence="1" key="2">
    <citation type="submission" date="2021-10" db="EMBL/GenBank/DDBJ databases">
        <title>Phylogenomics reveals ancestral predisposition of the termite-cultivated fungus Termitomyces towards a domesticated lifestyle.</title>
        <authorList>
            <person name="Auxier B."/>
            <person name="Grum-Grzhimaylo A."/>
            <person name="Cardenas M.E."/>
            <person name="Lodge J.D."/>
            <person name="Laessoe T."/>
            <person name="Pedersen O."/>
            <person name="Smith M.E."/>
            <person name="Kuyper T.W."/>
            <person name="Franco-Molano E.A."/>
            <person name="Baroni T.J."/>
            <person name="Aanen D.K."/>
        </authorList>
    </citation>
    <scope>NUCLEOTIDE SEQUENCE</scope>
    <source>
        <strain evidence="1">AP01</strain>
        <tissue evidence="1">Mycelium</tissue>
    </source>
</reference>
<evidence type="ECO:0000313" key="1">
    <source>
        <dbReference type="EMBL" id="KAG5640735.1"/>
    </source>
</evidence>
<protein>
    <recommendedName>
        <fullName evidence="3">F-box domain-containing protein</fullName>
    </recommendedName>
</protein>
<keyword evidence="2" id="KW-1185">Reference proteome</keyword>
<organism evidence="1 2">
    <name type="scientific">Asterophora parasitica</name>
    <dbReference type="NCBI Taxonomy" id="117018"/>
    <lineage>
        <taxon>Eukaryota</taxon>
        <taxon>Fungi</taxon>
        <taxon>Dikarya</taxon>
        <taxon>Basidiomycota</taxon>
        <taxon>Agaricomycotina</taxon>
        <taxon>Agaricomycetes</taxon>
        <taxon>Agaricomycetidae</taxon>
        <taxon>Agaricales</taxon>
        <taxon>Tricholomatineae</taxon>
        <taxon>Lyophyllaceae</taxon>
        <taxon>Asterophora</taxon>
    </lineage>
</organism>
<gene>
    <name evidence="1" type="ORF">DXG03_007373</name>
</gene>
<name>A0A9P7G4M0_9AGAR</name>
<evidence type="ECO:0000313" key="2">
    <source>
        <dbReference type="Proteomes" id="UP000775547"/>
    </source>
</evidence>
<dbReference type="OrthoDB" id="2745898at2759"/>
<sequence>MTVFSRLPPEIIDNVIDRLSHSFSDLHSCSVANSKFTPRCQRHLFYRACLIFPDDINDPAENTQHLIRLLRPDLARSIRYLRIINYHQSRSGTAEDAHLAMVLEKLCISLQSFTLSGVAVTRRNATVGFTGTQLSPSLFSCLIAMFVSTQVVEVNLHNIKNLPTPLLASHCPSIRHVSFEGSTSPGTAPFPEENLLRPAGPLWAGQEPRFLNVLSLSPGALQCAMDFCAASGSESAVDLSHLNEIIIIGYSSKLIDFAADCMRRAGESLKTLRWSPCHTDTGITGVSILLRVISSCLE</sequence>
<reference evidence="1" key="1">
    <citation type="submission" date="2020-07" db="EMBL/GenBank/DDBJ databases">
        <authorList>
            <person name="Nieuwenhuis M."/>
            <person name="Van De Peppel L.J.J."/>
        </authorList>
    </citation>
    <scope>NUCLEOTIDE SEQUENCE</scope>
    <source>
        <strain evidence="1">AP01</strain>
        <tissue evidence="1">Mycelium</tissue>
    </source>
</reference>
<proteinExistence type="predicted"/>
<evidence type="ECO:0008006" key="3">
    <source>
        <dbReference type="Google" id="ProtNLM"/>
    </source>
</evidence>
<dbReference type="Proteomes" id="UP000775547">
    <property type="component" value="Unassembled WGS sequence"/>
</dbReference>
<accession>A0A9P7G4M0</accession>
<dbReference type="AlphaFoldDB" id="A0A9P7G4M0"/>
<comment type="caution">
    <text evidence="1">The sequence shown here is derived from an EMBL/GenBank/DDBJ whole genome shotgun (WGS) entry which is preliminary data.</text>
</comment>